<evidence type="ECO:0000256" key="1">
    <source>
        <dbReference type="SAM" id="Coils"/>
    </source>
</evidence>
<name>A0A899FYT4_9ASCO</name>
<accession>A0A899FYT4</accession>
<keyword evidence="1" id="KW-0175">Coiled coil</keyword>
<proteinExistence type="predicted"/>
<feature type="compositionally biased region" description="Basic and acidic residues" evidence="2">
    <location>
        <begin position="240"/>
        <end position="256"/>
    </location>
</feature>
<feature type="coiled-coil region" evidence="1">
    <location>
        <begin position="45"/>
        <end position="86"/>
    </location>
</feature>
<organism evidence="3 4">
    <name type="scientific">Pneumocystis wakefieldiae</name>
    <dbReference type="NCBI Taxonomy" id="38082"/>
    <lineage>
        <taxon>Eukaryota</taxon>
        <taxon>Fungi</taxon>
        <taxon>Dikarya</taxon>
        <taxon>Ascomycota</taxon>
        <taxon>Taphrinomycotina</taxon>
        <taxon>Pneumocystomycetes</taxon>
        <taxon>Pneumocystaceae</taxon>
        <taxon>Pneumocystis</taxon>
    </lineage>
</organism>
<feature type="region of interest" description="Disordered" evidence="2">
    <location>
        <begin position="231"/>
        <end position="256"/>
    </location>
</feature>
<dbReference type="InterPro" id="IPR005024">
    <property type="entry name" value="Snf7_fam"/>
</dbReference>
<evidence type="ECO:0000256" key="2">
    <source>
        <dbReference type="SAM" id="MobiDB-lite"/>
    </source>
</evidence>
<dbReference type="GO" id="GO:0007034">
    <property type="term" value="P:vacuolar transport"/>
    <property type="evidence" value="ECO:0007669"/>
    <property type="project" value="InterPro"/>
</dbReference>
<reference evidence="3" key="1">
    <citation type="submission" date="2020-06" db="EMBL/GenBank/DDBJ databases">
        <title>Genomes of multiple members of Pneumocystis genus reveal paths to human pathogen Pneumocystis jirovecii.</title>
        <authorList>
            <person name="Cisse O.H."/>
            <person name="Ma L."/>
            <person name="Dekker J."/>
            <person name="Khil P."/>
            <person name="Jo J."/>
            <person name="Brenchley J."/>
            <person name="Blair R."/>
            <person name="Pahar B."/>
            <person name="Chabe M."/>
            <person name="Van Rompay K.A."/>
            <person name="Keesler R."/>
            <person name="Sukura A."/>
            <person name="Hirsch V."/>
            <person name="Kutty G."/>
            <person name="Liu Y."/>
            <person name="Peng L."/>
            <person name="Chen J."/>
            <person name="Song J."/>
            <person name="Weissenbacher-Lang C."/>
            <person name="Xu J."/>
            <person name="Upham N.S."/>
            <person name="Stajich J.E."/>
            <person name="Cuomo C.A."/>
            <person name="Cushion M.T."/>
            <person name="Kovacs J.A."/>
        </authorList>
    </citation>
    <scope>NUCLEOTIDE SEQUENCE</scope>
    <source>
        <strain evidence="3">2A</strain>
    </source>
</reference>
<dbReference type="Proteomes" id="UP000663699">
    <property type="component" value="Chromosome 8"/>
</dbReference>
<protein>
    <submittedName>
        <fullName evidence="3">Uncharacterized protein</fullName>
    </submittedName>
</protein>
<dbReference type="EMBL" id="CP054539">
    <property type="protein sequence ID" value="QSL65733.1"/>
    <property type="molecule type" value="Genomic_DNA"/>
</dbReference>
<evidence type="ECO:0000313" key="3">
    <source>
        <dbReference type="EMBL" id="QSL65733.1"/>
    </source>
</evidence>
<dbReference type="Pfam" id="PF03357">
    <property type="entry name" value="Snf7"/>
    <property type="match status" value="1"/>
</dbReference>
<dbReference type="PANTHER" id="PTHR10476">
    <property type="entry name" value="CHARGED MULTIVESICULAR BODY PROTEIN"/>
    <property type="match status" value="1"/>
</dbReference>
<evidence type="ECO:0000313" key="4">
    <source>
        <dbReference type="Proteomes" id="UP000663699"/>
    </source>
</evidence>
<sequence length="256" mass="29840">MLSFREVPLGLIFLHYGRLKLNKKKAQGLEGLSAMNILVWAFGGHKTPQEELRQHRRALEKAQREIQREETKLEAQEKRLIGEIRKSAQTGEMEVTKIKAKDLVRTRKQIGKFLQIKTQLQAISLRIQTVQTHEQMTQSLKNAARLLNSMNRKIHVPTLMKIVQNFQQENDIMDQREEMMDDAIDDIMEDDEMENKDIINQVLDEIGIDLQQNLNSIPSIMSTIDNKGRQKIPQMIDGPENGRHDDFQERIDRLKH</sequence>
<gene>
    <name evidence="3" type="ORF">MERGE_000011</name>
</gene>
<dbReference type="AlphaFoldDB" id="A0A899FYT4"/>
<dbReference type="OrthoDB" id="10252926at2759"/>
<dbReference type="Gene3D" id="6.10.140.1230">
    <property type="match status" value="1"/>
</dbReference>
<keyword evidence="4" id="KW-1185">Reference proteome</keyword>